<dbReference type="PRINTS" id="PR00123">
    <property type="entry name" value="ATPASEA"/>
</dbReference>
<dbReference type="GO" id="GO:0045259">
    <property type="term" value="C:proton-transporting ATP synthase complex"/>
    <property type="evidence" value="ECO:0007669"/>
    <property type="project" value="UniProtKB-KW"/>
</dbReference>
<evidence type="ECO:0000256" key="1">
    <source>
        <dbReference type="ARBA" id="ARBA00004141"/>
    </source>
</evidence>
<feature type="transmembrane region" description="Helical" evidence="12">
    <location>
        <begin position="58"/>
        <end position="80"/>
    </location>
</feature>
<evidence type="ECO:0000256" key="10">
    <source>
        <dbReference type="ARBA" id="ARBA00023310"/>
    </source>
</evidence>
<keyword evidence="6" id="KW-0375">Hydrogen ion transport</keyword>
<feature type="transmembrane region" description="Helical" evidence="12">
    <location>
        <begin position="138"/>
        <end position="157"/>
    </location>
</feature>
<keyword evidence="10" id="KW-0066">ATP synthesis</keyword>
<comment type="subcellular location">
    <subcellularLocation>
        <location evidence="1">Membrane</location>
        <topology evidence="1">Multi-pass membrane protein</topology>
    </subcellularLocation>
    <subcellularLocation>
        <location evidence="11">Mitochondrion inner membrane</location>
        <topology evidence="11">Multi-pass membrane protein</topology>
    </subcellularLocation>
</comment>
<protein>
    <recommendedName>
        <fullName evidence="11">ATP synthase subunit a</fullName>
    </recommendedName>
</protein>
<keyword evidence="5 12" id="KW-0812">Transmembrane</keyword>
<dbReference type="EMBL" id="MT113355">
    <property type="protein sequence ID" value="QJI81286.1"/>
    <property type="molecule type" value="Genomic_DNA"/>
</dbReference>
<evidence type="ECO:0000256" key="9">
    <source>
        <dbReference type="ARBA" id="ARBA00023136"/>
    </source>
</evidence>
<dbReference type="InterPro" id="IPR035908">
    <property type="entry name" value="F0_ATP_A_sf"/>
</dbReference>
<gene>
    <name evidence="13" type="primary">ATP6</name>
</gene>
<proteinExistence type="inferred from homology"/>
<evidence type="ECO:0000256" key="11">
    <source>
        <dbReference type="RuleBase" id="RU004450"/>
    </source>
</evidence>
<keyword evidence="8" id="KW-0406">Ion transport</keyword>
<dbReference type="Gene3D" id="1.20.120.220">
    <property type="entry name" value="ATP synthase, F0 complex, subunit A"/>
    <property type="match status" value="1"/>
</dbReference>
<keyword evidence="7 12" id="KW-1133">Transmembrane helix</keyword>
<dbReference type="GO" id="GO:0015986">
    <property type="term" value="P:proton motive force-driven ATP synthesis"/>
    <property type="evidence" value="ECO:0007669"/>
    <property type="project" value="InterPro"/>
</dbReference>
<sequence>MGFISGLVVLAGVGMIGRVSKTGVMKLLGDSGSLGVWTVLTGLGVLVLWVVDNLSGLFMGWSASMGYGLVMMLSTSLWTWSELTKLASKGAVSYYAHFSIMGVSGGLGVVLPFMEFLSIVIRPLTLGVRLSTNITSGHVLLAMVGVLGVSGSVWGVFVLSTGWLLGALEVFVSILQGSIFSLLVMIYLE</sequence>
<reference evidence="13" key="1">
    <citation type="journal article" date="2020" name="Mol. Biochem. Parasitol.">
        <title>Characterization of the complete mitogenome of Centrorhynchus clitorideus (Meyer, 1931) (Palaeacanthocephala: Centrorhynchidae), the largest mitochondrial genome in Acanthocephala, and its phylogenetic implications.</title>
        <authorList>
            <person name="Muhammad N."/>
            <person name="Suleman"/>
            <person name="Khan M.S."/>
            <person name="Li L."/>
            <person name="Zhao Q."/>
            <person name="Ullah H."/>
            <person name="Zhu X.Q."/>
            <person name="Ma J."/>
        </authorList>
    </citation>
    <scope>NUCLEOTIDE SEQUENCE</scope>
</reference>
<feature type="transmembrane region" description="Helical" evidence="12">
    <location>
        <begin position="31"/>
        <end position="51"/>
    </location>
</feature>
<dbReference type="CDD" id="cd00310">
    <property type="entry name" value="ATP-synt_Fo_a_6"/>
    <property type="match status" value="1"/>
</dbReference>
<evidence type="ECO:0000256" key="8">
    <source>
        <dbReference type="ARBA" id="ARBA00023065"/>
    </source>
</evidence>
<evidence type="ECO:0000256" key="7">
    <source>
        <dbReference type="ARBA" id="ARBA00022989"/>
    </source>
</evidence>
<dbReference type="SUPFAM" id="SSF81336">
    <property type="entry name" value="F1F0 ATP synthase subunit A"/>
    <property type="match status" value="1"/>
</dbReference>
<evidence type="ECO:0000256" key="4">
    <source>
        <dbReference type="ARBA" id="ARBA00022547"/>
    </source>
</evidence>
<dbReference type="AlphaFoldDB" id="A0A6M3YWN2"/>
<evidence type="ECO:0000256" key="12">
    <source>
        <dbReference type="SAM" id="Phobius"/>
    </source>
</evidence>
<keyword evidence="3" id="KW-0813">Transport</keyword>
<evidence type="ECO:0000256" key="5">
    <source>
        <dbReference type="ARBA" id="ARBA00022692"/>
    </source>
</evidence>
<keyword evidence="9 12" id="KW-0472">Membrane</keyword>
<geneLocation type="mitochondrion" evidence="13"/>
<evidence type="ECO:0000256" key="6">
    <source>
        <dbReference type="ARBA" id="ARBA00022781"/>
    </source>
</evidence>
<organism evidence="13">
    <name type="scientific">Centrorhynchus clitorideus</name>
    <dbReference type="NCBI Taxonomy" id="2731796"/>
    <lineage>
        <taxon>Eukaryota</taxon>
        <taxon>Metazoa</taxon>
        <taxon>Spiralia</taxon>
        <taxon>Lophotrochozoa</taxon>
        <taxon>Acanthocephala</taxon>
        <taxon>Palaeacanthocephala</taxon>
        <taxon>Polymorphida</taxon>
        <taxon>Centrorhynchidae</taxon>
        <taxon>Centrorhynchus</taxon>
    </lineage>
</organism>
<evidence type="ECO:0000256" key="2">
    <source>
        <dbReference type="ARBA" id="ARBA00006810"/>
    </source>
</evidence>
<accession>A0A6M3YWN2</accession>
<feature type="transmembrane region" description="Helical" evidence="12">
    <location>
        <begin position="163"/>
        <end position="188"/>
    </location>
</feature>
<name>A0A6M3YWN2_9BILA</name>
<feature type="transmembrane region" description="Helical" evidence="12">
    <location>
        <begin position="92"/>
        <end position="117"/>
    </location>
</feature>
<keyword evidence="13" id="KW-0496">Mitochondrion</keyword>
<evidence type="ECO:0000313" key="13">
    <source>
        <dbReference type="EMBL" id="QJI81286.1"/>
    </source>
</evidence>
<dbReference type="GO" id="GO:0015078">
    <property type="term" value="F:proton transmembrane transporter activity"/>
    <property type="evidence" value="ECO:0007669"/>
    <property type="project" value="InterPro"/>
</dbReference>
<keyword evidence="4" id="KW-0138">CF(0)</keyword>
<dbReference type="GO" id="GO:0005743">
    <property type="term" value="C:mitochondrial inner membrane"/>
    <property type="evidence" value="ECO:0007669"/>
    <property type="project" value="UniProtKB-SubCell"/>
</dbReference>
<comment type="similarity">
    <text evidence="2">Belongs to the ATPase A chain family.</text>
</comment>
<evidence type="ECO:0000256" key="3">
    <source>
        <dbReference type="ARBA" id="ARBA00022448"/>
    </source>
</evidence>
<dbReference type="Pfam" id="PF00119">
    <property type="entry name" value="ATP-synt_A"/>
    <property type="match status" value="1"/>
</dbReference>
<dbReference type="InterPro" id="IPR000568">
    <property type="entry name" value="ATP_synth_F0_asu"/>
</dbReference>